<dbReference type="Gene3D" id="3.90.79.10">
    <property type="entry name" value="Nucleoside Triphosphate Pyrophosphohydrolase"/>
    <property type="match status" value="1"/>
</dbReference>
<evidence type="ECO:0000256" key="2">
    <source>
        <dbReference type="RuleBase" id="RU003476"/>
    </source>
</evidence>
<evidence type="ECO:0000313" key="4">
    <source>
        <dbReference type="EMBL" id="WHY49672.1"/>
    </source>
</evidence>
<organism evidence="4 5">
    <name type="scientific">Lysinibacillus pakistanensis</name>
    <dbReference type="NCBI Taxonomy" id="759811"/>
    <lineage>
        <taxon>Bacteria</taxon>
        <taxon>Bacillati</taxon>
        <taxon>Bacillota</taxon>
        <taxon>Bacilli</taxon>
        <taxon>Bacillales</taxon>
        <taxon>Bacillaceae</taxon>
        <taxon>Lysinibacillus</taxon>
    </lineage>
</organism>
<dbReference type="EMBL" id="CP126101">
    <property type="protein sequence ID" value="WHY49672.1"/>
    <property type="molecule type" value="Genomic_DNA"/>
</dbReference>
<dbReference type="Pfam" id="PF00293">
    <property type="entry name" value="NUDIX"/>
    <property type="match status" value="1"/>
</dbReference>
<dbReference type="GO" id="GO:0016787">
    <property type="term" value="F:hydrolase activity"/>
    <property type="evidence" value="ECO:0007669"/>
    <property type="project" value="UniProtKB-KW"/>
</dbReference>
<evidence type="ECO:0000259" key="3">
    <source>
        <dbReference type="PROSITE" id="PS51462"/>
    </source>
</evidence>
<dbReference type="InterPro" id="IPR000086">
    <property type="entry name" value="NUDIX_hydrolase_dom"/>
</dbReference>
<dbReference type="SUPFAM" id="SSF55811">
    <property type="entry name" value="Nudix"/>
    <property type="match status" value="1"/>
</dbReference>
<dbReference type="AlphaFoldDB" id="A0AAX3WTG8"/>
<reference evidence="4" key="1">
    <citation type="submission" date="2023-05" db="EMBL/GenBank/DDBJ databases">
        <title>Comparative genomics of Bacillaceae isolates and their secondary metabolite potential.</title>
        <authorList>
            <person name="Song L."/>
            <person name="Nielsen L.J."/>
            <person name="Mohite O."/>
            <person name="Xu X."/>
            <person name="Weber T."/>
            <person name="Kovacs A.T."/>
        </authorList>
    </citation>
    <scope>NUCLEOTIDE SEQUENCE</scope>
    <source>
        <strain evidence="4">LY1</strain>
    </source>
</reference>
<dbReference type="InterPro" id="IPR020476">
    <property type="entry name" value="Nudix_hydrolase"/>
</dbReference>
<dbReference type="PROSITE" id="PS00893">
    <property type="entry name" value="NUDIX_BOX"/>
    <property type="match status" value="1"/>
</dbReference>
<keyword evidence="1 2" id="KW-0378">Hydrolase</keyword>
<sequence length="142" mass="16432">MQVVEKAFGYITREHEGQLQVLVFEQNTEGAGIQIPKGTVEEGETPLEAVTREMFEETGLSRLTVKGLIAEDYFNHYSGALQKRYFYHLTTNEKRDTWQHHPTGLNEAGFIFSFYWITDEQEVTLAQGHGDYLYRVMARVNH</sequence>
<dbReference type="CDD" id="cd04663">
    <property type="entry name" value="NUDIX_Hydrolase"/>
    <property type="match status" value="1"/>
</dbReference>
<dbReference type="InterPro" id="IPR015797">
    <property type="entry name" value="NUDIX_hydrolase-like_dom_sf"/>
</dbReference>
<dbReference type="RefSeq" id="WP_283868406.1">
    <property type="nucleotide sequence ID" value="NZ_CP126101.1"/>
</dbReference>
<feature type="domain" description="Nudix hydrolase" evidence="3">
    <location>
        <begin position="2"/>
        <end position="139"/>
    </location>
</feature>
<accession>A0AAX3WTG8</accession>
<name>A0AAX3WTG8_9BACI</name>
<comment type="similarity">
    <text evidence="2">Belongs to the Nudix hydrolase family.</text>
</comment>
<dbReference type="PROSITE" id="PS51462">
    <property type="entry name" value="NUDIX"/>
    <property type="match status" value="1"/>
</dbReference>
<protein>
    <submittedName>
        <fullName evidence="4">NUDIX domain-containing protein</fullName>
    </submittedName>
</protein>
<dbReference type="InterPro" id="IPR020084">
    <property type="entry name" value="NUDIX_hydrolase_CS"/>
</dbReference>
<evidence type="ECO:0000313" key="5">
    <source>
        <dbReference type="Proteomes" id="UP001178322"/>
    </source>
</evidence>
<gene>
    <name evidence="4" type="ORF">QNH24_15145</name>
</gene>
<dbReference type="PRINTS" id="PR00502">
    <property type="entry name" value="NUDIXFAMILY"/>
</dbReference>
<dbReference type="Proteomes" id="UP001178322">
    <property type="component" value="Chromosome"/>
</dbReference>
<proteinExistence type="inferred from homology"/>
<evidence type="ECO:0000256" key="1">
    <source>
        <dbReference type="ARBA" id="ARBA00022801"/>
    </source>
</evidence>